<keyword evidence="2" id="KW-1185">Reference proteome</keyword>
<dbReference type="Gramene" id="PRQ60906">
    <property type="protein sequence ID" value="PRQ60906"/>
    <property type="gene ID" value="RchiOBHm_Chr0c25g0500871"/>
</dbReference>
<dbReference type="EMBL" id="PDCK01000024">
    <property type="protein sequence ID" value="PRQ60906.1"/>
    <property type="molecule type" value="Genomic_DNA"/>
</dbReference>
<gene>
    <name evidence="1" type="ORF">RchiOBHm_Chr0c25g0500871</name>
</gene>
<evidence type="ECO:0000313" key="1">
    <source>
        <dbReference type="EMBL" id="PRQ60906.1"/>
    </source>
</evidence>
<name>A0A2P6SQF6_ROSCH</name>
<sequence>MKNPSWIRIPNCQLFLRSLHFNFPLFSLENSDILLLVVGNVAWLNSWKQQ</sequence>
<accession>A0A2P6SQF6</accession>
<dbReference type="Proteomes" id="UP000238479">
    <property type="component" value="Unassembled WGS sequence"/>
</dbReference>
<proteinExistence type="predicted"/>
<evidence type="ECO:0000313" key="2">
    <source>
        <dbReference type="Proteomes" id="UP000238479"/>
    </source>
</evidence>
<protein>
    <submittedName>
        <fullName evidence="1">Uncharacterized protein</fullName>
    </submittedName>
</protein>
<dbReference type="AlphaFoldDB" id="A0A2P6SQF6"/>
<comment type="caution">
    <text evidence="1">The sequence shown here is derived from an EMBL/GenBank/DDBJ whole genome shotgun (WGS) entry which is preliminary data.</text>
</comment>
<reference evidence="1 2" key="1">
    <citation type="journal article" date="2018" name="Nat. Genet.">
        <title>The Rosa genome provides new insights in the design of modern roses.</title>
        <authorList>
            <person name="Bendahmane M."/>
        </authorList>
    </citation>
    <scope>NUCLEOTIDE SEQUENCE [LARGE SCALE GENOMIC DNA]</scope>
    <source>
        <strain evidence="2">cv. Old Blush</strain>
    </source>
</reference>
<organism evidence="1 2">
    <name type="scientific">Rosa chinensis</name>
    <name type="common">China rose</name>
    <dbReference type="NCBI Taxonomy" id="74649"/>
    <lineage>
        <taxon>Eukaryota</taxon>
        <taxon>Viridiplantae</taxon>
        <taxon>Streptophyta</taxon>
        <taxon>Embryophyta</taxon>
        <taxon>Tracheophyta</taxon>
        <taxon>Spermatophyta</taxon>
        <taxon>Magnoliopsida</taxon>
        <taxon>eudicotyledons</taxon>
        <taxon>Gunneridae</taxon>
        <taxon>Pentapetalae</taxon>
        <taxon>rosids</taxon>
        <taxon>fabids</taxon>
        <taxon>Rosales</taxon>
        <taxon>Rosaceae</taxon>
        <taxon>Rosoideae</taxon>
        <taxon>Rosoideae incertae sedis</taxon>
        <taxon>Rosa</taxon>
    </lineage>
</organism>